<keyword evidence="5 9" id="KW-1133">Transmembrane helix</keyword>
<dbReference type="GO" id="GO:0016020">
    <property type="term" value="C:membrane"/>
    <property type="evidence" value="ECO:0007669"/>
    <property type="project" value="UniProtKB-SubCell"/>
</dbReference>
<dbReference type="PANTHER" id="PTHR45755">
    <property type="match status" value="1"/>
</dbReference>
<evidence type="ECO:0000256" key="5">
    <source>
        <dbReference type="ARBA" id="ARBA00022989"/>
    </source>
</evidence>
<evidence type="ECO:0000313" key="12">
    <source>
        <dbReference type="Proteomes" id="UP000246569"/>
    </source>
</evidence>
<evidence type="ECO:0000256" key="3">
    <source>
        <dbReference type="ARBA" id="ARBA00022692"/>
    </source>
</evidence>
<keyword evidence="4" id="KW-0864">Zinc transport</keyword>
<protein>
    <submittedName>
        <fullName evidence="11">Cation diffusion facilitator family transporter</fullName>
    </submittedName>
</protein>
<keyword evidence="4" id="KW-0862">Zinc</keyword>
<dbReference type="InterPro" id="IPR002524">
    <property type="entry name" value="Cation_efflux"/>
</dbReference>
<keyword evidence="7 9" id="KW-0472">Membrane</keyword>
<evidence type="ECO:0000259" key="10">
    <source>
        <dbReference type="Pfam" id="PF01545"/>
    </source>
</evidence>
<keyword evidence="2" id="KW-0813">Transport</keyword>
<dbReference type="PANTHER" id="PTHR45755:SF4">
    <property type="entry name" value="ZINC TRANSPORTER 7"/>
    <property type="match status" value="1"/>
</dbReference>
<evidence type="ECO:0000256" key="7">
    <source>
        <dbReference type="ARBA" id="ARBA00023136"/>
    </source>
</evidence>
<dbReference type="GO" id="GO:0005385">
    <property type="term" value="F:zinc ion transmembrane transporter activity"/>
    <property type="evidence" value="ECO:0007669"/>
    <property type="project" value="InterPro"/>
</dbReference>
<dbReference type="Proteomes" id="UP000246569">
    <property type="component" value="Unassembled WGS sequence"/>
</dbReference>
<gene>
    <name evidence="11" type="ORF">C7443_10858</name>
</gene>
<feature type="transmembrane region" description="Helical" evidence="9">
    <location>
        <begin position="25"/>
        <end position="46"/>
    </location>
</feature>
<feature type="transmembrane region" description="Helical" evidence="9">
    <location>
        <begin position="118"/>
        <end position="142"/>
    </location>
</feature>
<evidence type="ECO:0000256" key="2">
    <source>
        <dbReference type="ARBA" id="ARBA00022448"/>
    </source>
</evidence>
<proteinExistence type="predicted"/>
<evidence type="ECO:0000313" key="11">
    <source>
        <dbReference type="EMBL" id="PWV60129.1"/>
    </source>
</evidence>
<evidence type="ECO:0000256" key="4">
    <source>
        <dbReference type="ARBA" id="ARBA00022906"/>
    </source>
</evidence>
<evidence type="ECO:0000256" key="1">
    <source>
        <dbReference type="ARBA" id="ARBA00004141"/>
    </source>
</evidence>
<feature type="transmembrane region" description="Helical" evidence="9">
    <location>
        <begin position="222"/>
        <end position="239"/>
    </location>
</feature>
<organism evidence="11 12">
    <name type="scientific">Plasticicumulans acidivorans</name>
    <dbReference type="NCBI Taxonomy" id="886464"/>
    <lineage>
        <taxon>Bacteria</taxon>
        <taxon>Pseudomonadati</taxon>
        <taxon>Pseudomonadota</taxon>
        <taxon>Gammaproteobacteria</taxon>
        <taxon>Candidatus Competibacteraceae</taxon>
        <taxon>Plasticicumulans</taxon>
    </lineage>
</organism>
<dbReference type="NCBIfam" id="NF033827">
    <property type="entry name" value="CDF_efflux_DmeF"/>
    <property type="match status" value="1"/>
</dbReference>
<keyword evidence="3 9" id="KW-0812">Transmembrane</keyword>
<feature type="transmembrane region" description="Helical" evidence="9">
    <location>
        <begin position="87"/>
        <end position="112"/>
    </location>
</feature>
<dbReference type="InterPro" id="IPR058533">
    <property type="entry name" value="Cation_efflux_TM"/>
</dbReference>
<sequence>MNTDAIPCRYRHDFHHSDASAERSAWRVVGLTAVMMVIEILAGWWYGSMALLADGWHMASHVVAIGLAALAYWFAREHARDARYAFGTWKIEILGGFASAVLLLVVAVLMALESLDRLFSPVAIGFNEAIAVAVIGLAVNLASARMLHASHDHDHHAHPGHVHPDAHDHHTDHDHDHHGHQHHDLNHRAAYMHVLADALTSVTAIAALLCGKFFGWWWLDPLMGIVGGAVIAIWAVGLLRESAKVLLDREMDDPLVGCVRRAIEAGDACVEDLHLWRVGRQRYACIIAVRDPHAQSPEHYRHRLAAYPELVHVTVEVNPPPPEPA</sequence>
<name>A0A317MSE5_9GAMM</name>
<comment type="subcellular location">
    <subcellularLocation>
        <location evidence="1">Membrane</location>
        <topology evidence="1">Multi-pass membrane protein</topology>
    </subcellularLocation>
</comment>
<comment type="caution">
    <text evidence="11">The sequence shown here is derived from an EMBL/GenBank/DDBJ whole genome shotgun (WGS) entry which is preliminary data.</text>
</comment>
<dbReference type="EMBL" id="QGTJ01000008">
    <property type="protein sequence ID" value="PWV60129.1"/>
    <property type="molecule type" value="Genomic_DNA"/>
</dbReference>
<feature type="domain" description="Cation efflux protein transmembrane" evidence="10">
    <location>
        <begin position="28"/>
        <end position="247"/>
    </location>
</feature>
<evidence type="ECO:0000256" key="6">
    <source>
        <dbReference type="ARBA" id="ARBA00023065"/>
    </source>
</evidence>
<feature type="region of interest" description="Disordered" evidence="8">
    <location>
        <begin position="152"/>
        <end position="181"/>
    </location>
</feature>
<dbReference type="Gene3D" id="1.20.1510.10">
    <property type="entry name" value="Cation efflux protein transmembrane domain"/>
    <property type="match status" value="1"/>
</dbReference>
<dbReference type="SUPFAM" id="SSF161111">
    <property type="entry name" value="Cation efflux protein transmembrane domain-like"/>
    <property type="match status" value="1"/>
</dbReference>
<feature type="transmembrane region" description="Helical" evidence="9">
    <location>
        <begin position="194"/>
        <end position="216"/>
    </location>
</feature>
<dbReference type="NCBIfam" id="TIGR01297">
    <property type="entry name" value="CDF"/>
    <property type="match status" value="1"/>
</dbReference>
<reference evidence="11 12" key="1">
    <citation type="submission" date="2018-05" db="EMBL/GenBank/DDBJ databases">
        <title>Genomic Encyclopedia of Type Strains, Phase IV (KMG-IV): sequencing the most valuable type-strain genomes for metagenomic binning, comparative biology and taxonomic classification.</title>
        <authorList>
            <person name="Goeker M."/>
        </authorList>
    </citation>
    <scope>NUCLEOTIDE SEQUENCE [LARGE SCALE GENOMIC DNA]</scope>
    <source>
        <strain evidence="11 12">DSM 23606</strain>
    </source>
</reference>
<evidence type="ECO:0000256" key="8">
    <source>
        <dbReference type="SAM" id="MobiDB-lite"/>
    </source>
</evidence>
<dbReference type="RefSeq" id="WP_110019238.1">
    <property type="nucleotide sequence ID" value="NZ_QGTJ01000008.1"/>
</dbReference>
<dbReference type="GO" id="GO:0006882">
    <property type="term" value="P:intracellular zinc ion homeostasis"/>
    <property type="evidence" value="ECO:0007669"/>
    <property type="project" value="InterPro"/>
</dbReference>
<evidence type="ECO:0000256" key="9">
    <source>
        <dbReference type="SAM" id="Phobius"/>
    </source>
</evidence>
<feature type="transmembrane region" description="Helical" evidence="9">
    <location>
        <begin position="58"/>
        <end position="75"/>
    </location>
</feature>
<keyword evidence="12" id="KW-1185">Reference proteome</keyword>
<dbReference type="Pfam" id="PF01545">
    <property type="entry name" value="Cation_efflux"/>
    <property type="match status" value="1"/>
</dbReference>
<accession>A0A317MSE5</accession>
<dbReference type="InterPro" id="IPR045316">
    <property type="entry name" value="Msc2-like"/>
</dbReference>
<dbReference type="InterPro" id="IPR027469">
    <property type="entry name" value="Cation_efflux_TMD_sf"/>
</dbReference>
<dbReference type="OrthoDB" id="271709at2"/>
<dbReference type="AlphaFoldDB" id="A0A317MSE5"/>
<keyword evidence="6" id="KW-0406">Ion transport</keyword>